<sequence>MKRRARRSCLGAAVVAGAALLTIGLTTVGAGADPGAATADQQQEQQLAEMITHGLKDPAAHAIADSGSSGTGSACTSGSGA</sequence>
<dbReference type="EMBL" id="JAAXPE010000035">
    <property type="protein sequence ID" value="NKY88808.1"/>
    <property type="molecule type" value="Genomic_DNA"/>
</dbReference>
<feature type="chain" id="PRO_5031246504" evidence="2">
    <location>
        <begin position="33"/>
        <end position="81"/>
    </location>
</feature>
<evidence type="ECO:0000313" key="3">
    <source>
        <dbReference type="EMBL" id="NKY88808.1"/>
    </source>
</evidence>
<feature type="signal peptide" evidence="2">
    <location>
        <begin position="1"/>
        <end position="32"/>
    </location>
</feature>
<keyword evidence="2" id="KW-0732">Signal</keyword>
<name>A0A7X6RKJ9_9NOCA</name>
<feature type="region of interest" description="Disordered" evidence="1">
    <location>
        <begin position="61"/>
        <end position="81"/>
    </location>
</feature>
<evidence type="ECO:0000256" key="1">
    <source>
        <dbReference type="SAM" id="MobiDB-lite"/>
    </source>
</evidence>
<keyword evidence="4" id="KW-1185">Reference proteome</keyword>
<comment type="caution">
    <text evidence="3">The sequence shown here is derived from an EMBL/GenBank/DDBJ whole genome shotgun (WGS) entry which is preliminary data.</text>
</comment>
<dbReference type="Proteomes" id="UP000523447">
    <property type="component" value="Unassembled WGS sequence"/>
</dbReference>
<proteinExistence type="predicted"/>
<gene>
    <name evidence="3" type="ORF">HGA07_24710</name>
</gene>
<feature type="non-terminal residue" evidence="3">
    <location>
        <position position="81"/>
    </location>
</feature>
<dbReference type="AlphaFoldDB" id="A0A7X6RKJ9"/>
<feature type="compositionally biased region" description="Low complexity" evidence="1">
    <location>
        <begin position="66"/>
        <end position="81"/>
    </location>
</feature>
<evidence type="ECO:0000313" key="4">
    <source>
        <dbReference type="Proteomes" id="UP000523447"/>
    </source>
</evidence>
<accession>A0A7X6RKJ9</accession>
<organism evidence="3 4">
    <name type="scientific">Nocardia veterana</name>
    <dbReference type="NCBI Taxonomy" id="132249"/>
    <lineage>
        <taxon>Bacteria</taxon>
        <taxon>Bacillati</taxon>
        <taxon>Actinomycetota</taxon>
        <taxon>Actinomycetes</taxon>
        <taxon>Mycobacteriales</taxon>
        <taxon>Nocardiaceae</taxon>
        <taxon>Nocardia</taxon>
    </lineage>
</organism>
<evidence type="ECO:0000256" key="2">
    <source>
        <dbReference type="SAM" id="SignalP"/>
    </source>
</evidence>
<reference evidence="3 4" key="1">
    <citation type="submission" date="2020-04" db="EMBL/GenBank/DDBJ databases">
        <title>MicrobeNet Type strains.</title>
        <authorList>
            <person name="Nicholson A.C."/>
        </authorList>
    </citation>
    <scope>NUCLEOTIDE SEQUENCE [LARGE SCALE GENOMIC DNA]</scope>
    <source>
        <strain evidence="3 4">DSM 44445</strain>
    </source>
</reference>
<dbReference type="InterPro" id="IPR006311">
    <property type="entry name" value="TAT_signal"/>
</dbReference>
<protein>
    <submittedName>
        <fullName evidence="3">Lipase</fullName>
    </submittedName>
</protein>
<dbReference type="PROSITE" id="PS51318">
    <property type="entry name" value="TAT"/>
    <property type="match status" value="1"/>
</dbReference>